<dbReference type="GO" id="GO:0016620">
    <property type="term" value="F:oxidoreductase activity, acting on the aldehyde or oxo group of donors, NAD or NADP as acceptor"/>
    <property type="evidence" value="ECO:0007669"/>
    <property type="project" value="InterPro"/>
</dbReference>
<dbReference type="Pfam" id="PF00171">
    <property type="entry name" value="Aldedh"/>
    <property type="match status" value="1"/>
</dbReference>
<dbReference type="PANTHER" id="PTHR43720:SF2">
    <property type="entry name" value="2-AMINOMUCONIC SEMIALDEHYDE DEHYDROGENASE"/>
    <property type="match status" value="1"/>
</dbReference>
<feature type="active site" evidence="4">
    <location>
        <position position="255"/>
    </location>
</feature>
<dbReference type="EMBL" id="KX118710">
    <property type="protein sequence ID" value="ANP24208.1"/>
    <property type="molecule type" value="mRNA"/>
</dbReference>
<organism evidence="7">
    <name type="scientific">Oikopleura dioica</name>
    <name type="common">Tunicate</name>
    <dbReference type="NCBI Taxonomy" id="34765"/>
    <lineage>
        <taxon>Eukaryota</taxon>
        <taxon>Metazoa</taxon>
        <taxon>Chordata</taxon>
        <taxon>Tunicata</taxon>
        <taxon>Appendicularia</taxon>
        <taxon>Copelata</taxon>
        <taxon>Oikopleuridae</taxon>
        <taxon>Oikopleura</taxon>
    </lineage>
</organism>
<comment type="similarity">
    <text evidence="1 5">Belongs to the aldehyde dehydrogenase family.</text>
</comment>
<evidence type="ECO:0000256" key="1">
    <source>
        <dbReference type="ARBA" id="ARBA00009986"/>
    </source>
</evidence>
<dbReference type="CDD" id="cd07093">
    <property type="entry name" value="ALDH_F8_HMSADH"/>
    <property type="match status" value="1"/>
</dbReference>
<proteinExistence type="evidence at transcript level"/>
<dbReference type="SUPFAM" id="SSF53720">
    <property type="entry name" value="ALDH-like"/>
    <property type="match status" value="1"/>
</dbReference>
<dbReference type="AlphaFoldDB" id="A0A1B0ZA01"/>
<keyword evidence="3" id="KW-0520">NAD</keyword>
<evidence type="ECO:0000256" key="5">
    <source>
        <dbReference type="RuleBase" id="RU003345"/>
    </source>
</evidence>
<name>A0A1B0ZA01_OIKDI</name>
<keyword evidence="2 5" id="KW-0560">Oxidoreductase</keyword>
<evidence type="ECO:0000256" key="3">
    <source>
        <dbReference type="ARBA" id="ARBA00023027"/>
    </source>
</evidence>
<evidence type="ECO:0000259" key="6">
    <source>
        <dbReference type="Pfam" id="PF00171"/>
    </source>
</evidence>
<dbReference type="Gene3D" id="3.40.309.10">
    <property type="entry name" value="Aldehyde Dehydrogenase, Chain A, domain 2"/>
    <property type="match status" value="1"/>
</dbReference>
<dbReference type="FunFam" id="3.40.605.10:FF:000001">
    <property type="entry name" value="Aldehyde dehydrogenase 1"/>
    <property type="match status" value="1"/>
</dbReference>
<dbReference type="FunFam" id="3.40.309.10:FF:000012">
    <property type="entry name" value="Betaine aldehyde dehydrogenase"/>
    <property type="match status" value="1"/>
</dbReference>
<evidence type="ECO:0000256" key="4">
    <source>
        <dbReference type="PROSITE-ProRule" id="PRU10007"/>
    </source>
</evidence>
<accession>A0A1B0ZA01</accession>
<dbReference type="PANTHER" id="PTHR43720">
    <property type="entry name" value="2-AMINOMUCONIC SEMIALDEHYDE DEHYDROGENASE"/>
    <property type="match status" value="1"/>
</dbReference>
<evidence type="ECO:0000256" key="2">
    <source>
        <dbReference type="ARBA" id="ARBA00023002"/>
    </source>
</evidence>
<dbReference type="InterPro" id="IPR016162">
    <property type="entry name" value="Ald_DH_N"/>
</dbReference>
<protein>
    <submittedName>
        <fullName evidence="7">Aldh8a1</fullName>
    </submittedName>
</protein>
<dbReference type="Gene3D" id="3.40.605.10">
    <property type="entry name" value="Aldehyde Dehydrogenase, Chain A, domain 1"/>
    <property type="match status" value="1"/>
</dbReference>
<dbReference type="PROSITE" id="PS00070">
    <property type="entry name" value="ALDEHYDE_DEHYDR_CYS"/>
    <property type="match status" value="1"/>
</dbReference>
<dbReference type="PROSITE" id="PS00687">
    <property type="entry name" value="ALDEHYDE_DEHYDR_GLU"/>
    <property type="match status" value="1"/>
</dbReference>
<dbReference type="InterPro" id="IPR016160">
    <property type="entry name" value="Ald_DH_CS_CYS"/>
</dbReference>
<sequence length="494" mass="54201">MEPIVIQNFINGEFYPTEEYIDSVDPATLEIVSKVPRSKAEEVDKAVKSAEAAFESWSILPPSKRAQFIFKIADLIDANLERLALLESRDQGKTVGAARMIDIPRAAENFRFFAKVISNPESERTTLSQNARGTPFTAISSTNRVPVGVAGLISPWNLPLYLLSWKIGPALAFGNTCVCKPSEMTSTTAFELCKLMVEAGLPAGVCNMVFGYGHEAGEALVLHPDVPLISFTGSTAIGARIMEKTAPMVKKVSLELGGKNPAIVFEDADINAAAAGCARSSFTNQGEVCLCTERIYVHESVYDEFMQKFIAEARKFTVGDPRSPATRCGALCGKPHFEKVISYFEYAKEKGYVVYGHGKNNLELPEHVSKGLFVHPTICTKVPEDDKMVTEEIFGPVTVVNTFSSEAEAIQKANATKYGLCATVWSQDLSRVQRIPRKIKAATVWVNCWLIRDLHMPFGGMKTSGVGRESAVESMEFFTEQQTICSLFDPRSSS</sequence>
<evidence type="ECO:0000313" key="7">
    <source>
        <dbReference type="EMBL" id="ANP24208.1"/>
    </source>
</evidence>
<feature type="domain" description="Aldehyde dehydrogenase" evidence="6">
    <location>
        <begin position="19"/>
        <end position="484"/>
    </location>
</feature>
<dbReference type="InterPro" id="IPR016161">
    <property type="entry name" value="Ald_DH/histidinol_DH"/>
</dbReference>
<dbReference type="InterPro" id="IPR029510">
    <property type="entry name" value="Ald_DH_CS_GLU"/>
</dbReference>
<dbReference type="InterPro" id="IPR016163">
    <property type="entry name" value="Ald_DH_C"/>
</dbReference>
<reference evidence="7" key="1">
    <citation type="submission" date="2016-04" db="EMBL/GenBank/DDBJ databases">
        <title>Gene co-elimination and survival in gene network evolution: dismantling the retinoic acid signaling pathway in a chordate.</title>
        <authorList>
            <person name="Marti-Solans J."/>
            <person name="Belyaeva O.V."/>
            <person name="Torres-Aguila N.P."/>
            <person name="Kedishvili N.Y."/>
            <person name="Albalat R."/>
            <person name="Canestro C."/>
        </authorList>
    </citation>
    <scope>NUCLEOTIDE SEQUENCE</scope>
</reference>
<dbReference type="InterPro" id="IPR015590">
    <property type="entry name" value="Aldehyde_DH_dom"/>
</dbReference>